<protein>
    <submittedName>
        <fullName evidence="1">Uncharacterized protein</fullName>
    </submittedName>
</protein>
<dbReference type="EMBL" id="JYDI01000209">
    <property type="protein sequence ID" value="KRY48372.1"/>
    <property type="molecule type" value="Genomic_DNA"/>
</dbReference>
<name>A0A0V1CGC7_TRIBR</name>
<dbReference type="AlphaFoldDB" id="A0A0V1CGC7"/>
<dbReference type="OrthoDB" id="10325369at2759"/>
<organism evidence="1 2">
    <name type="scientific">Trichinella britovi</name>
    <name type="common">Parasitic roundworm</name>
    <dbReference type="NCBI Taxonomy" id="45882"/>
    <lineage>
        <taxon>Eukaryota</taxon>
        <taxon>Metazoa</taxon>
        <taxon>Ecdysozoa</taxon>
        <taxon>Nematoda</taxon>
        <taxon>Enoplea</taxon>
        <taxon>Dorylaimia</taxon>
        <taxon>Trichinellida</taxon>
        <taxon>Trichinellidae</taxon>
        <taxon>Trichinella</taxon>
    </lineage>
</organism>
<comment type="caution">
    <text evidence="1">The sequence shown here is derived from an EMBL/GenBank/DDBJ whole genome shotgun (WGS) entry which is preliminary data.</text>
</comment>
<sequence length="167" mass="18833">MSLMYTLGLPLKQALSWWNLRLLEFLRKQDLEERPLSVSLSERKMKIASDDLSAGGGKLFFSSIRRYTDIPISAYAFYPHRSTFDKRLAAGFRRHLTLGKLSGDVKSKFTVQDGSRIIASCLVGLDGPGGHQNWAKLSTPNRTQQTQLFPLKKKKLISQSSKQFDPG</sequence>
<proteinExistence type="predicted"/>
<gene>
    <name evidence="1" type="ORF">T03_3586</name>
</gene>
<dbReference type="Proteomes" id="UP000054653">
    <property type="component" value="Unassembled WGS sequence"/>
</dbReference>
<keyword evidence="2" id="KW-1185">Reference proteome</keyword>
<evidence type="ECO:0000313" key="2">
    <source>
        <dbReference type="Proteomes" id="UP000054653"/>
    </source>
</evidence>
<reference evidence="1 2" key="1">
    <citation type="submission" date="2015-01" db="EMBL/GenBank/DDBJ databases">
        <title>Evolution of Trichinella species and genotypes.</title>
        <authorList>
            <person name="Korhonen P.K."/>
            <person name="Edoardo P."/>
            <person name="Giuseppe L.R."/>
            <person name="Gasser R.B."/>
        </authorList>
    </citation>
    <scope>NUCLEOTIDE SEQUENCE [LARGE SCALE GENOMIC DNA]</scope>
    <source>
        <strain evidence="1">ISS120</strain>
    </source>
</reference>
<evidence type="ECO:0000313" key="1">
    <source>
        <dbReference type="EMBL" id="KRY48372.1"/>
    </source>
</evidence>
<accession>A0A0V1CGC7</accession>